<evidence type="ECO:0008006" key="3">
    <source>
        <dbReference type="Google" id="ProtNLM"/>
    </source>
</evidence>
<evidence type="ECO:0000313" key="1">
    <source>
        <dbReference type="EMBL" id="MFC3151503.1"/>
    </source>
</evidence>
<dbReference type="EMBL" id="JBHRSZ010000004">
    <property type="protein sequence ID" value="MFC3151503.1"/>
    <property type="molecule type" value="Genomic_DNA"/>
</dbReference>
<dbReference type="Proteomes" id="UP001595476">
    <property type="component" value="Unassembled WGS sequence"/>
</dbReference>
<reference evidence="2" key="1">
    <citation type="journal article" date="2019" name="Int. J. Syst. Evol. Microbiol.">
        <title>The Global Catalogue of Microorganisms (GCM) 10K type strain sequencing project: providing services to taxonomists for standard genome sequencing and annotation.</title>
        <authorList>
            <consortium name="The Broad Institute Genomics Platform"/>
            <consortium name="The Broad Institute Genome Sequencing Center for Infectious Disease"/>
            <person name="Wu L."/>
            <person name="Ma J."/>
        </authorList>
    </citation>
    <scope>NUCLEOTIDE SEQUENCE [LARGE SCALE GENOMIC DNA]</scope>
    <source>
        <strain evidence="2">KCTC 52438</strain>
    </source>
</reference>
<evidence type="ECO:0000313" key="2">
    <source>
        <dbReference type="Proteomes" id="UP001595476"/>
    </source>
</evidence>
<gene>
    <name evidence="1" type="ORF">ACFOEK_10740</name>
</gene>
<proteinExistence type="predicted"/>
<sequence>MNLSLLQDELKGLIRPKPKKFKDLTKPEILAWLEFIKTYKSPQEPLKLKHIENPRLMEQRGEVLKLDMSYRSNMRTLLEHELRLREKEEV</sequence>
<accession>A0ABV7HC69</accession>
<dbReference type="RefSeq" id="WP_386720383.1">
    <property type="nucleotide sequence ID" value="NZ_JBHRSZ010000004.1"/>
</dbReference>
<comment type="caution">
    <text evidence="1">The sequence shown here is derived from an EMBL/GenBank/DDBJ whole genome shotgun (WGS) entry which is preliminary data.</text>
</comment>
<name>A0ABV7HC69_9GAMM</name>
<protein>
    <recommendedName>
        <fullName evidence="3">DUF1153 domain-containing protein</fullName>
    </recommendedName>
</protein>
<keyword evidence="2" id="KW-1185">Reference proteome</keyword>
<organism evidence="1 2">
    <name type="scientific">Litoribrevibacter euphylliae</name>
    <dbReference type="NCBI Taxonomy" id="1834034"/>
    <lineage>
        <taxon>Bacteria</taxon>
        <taxon>Pseudomonadati</taxon>
        <taxon>Pseudomonadota</taxon>
        <taxon>Gammaproteobacteria</taxon>
        <taxon>Oceanospirillales</taxon>
        <taxon>Oceanospirillaceae</taxon>
        <taxon>Litoribrevibacter</taxon>
    </lineage>
</organism>